<reference evidence="1 2" key="1">
    <citation type="journal article" date="2016" name="Nat. Commun.">
        <title>Thousands of microbial genomes shed light on interconnected biogeochemical processes in an aquifer system.</title>
        <authorList>
            <person name="Anantharaman K."/>
            <person name="Brown C.T."/>
            <person name="Hug L.A."/>
            <person name="Sharon I."/>
            <person name="Castelle C.J."/>
            <person name="Probst A.J."/>
            <person name="Thomas B.C."/>
            <person name="Singh A."/>
            <person name="Wilkins M.J."/>
            <person name="Karaoz U."/>
            <person name="Brodie E.L."/>
            <person name="Williams K.H."/>
            <person name="Hubbard S.S."/>
            <person name="Banfield J.F."/>
        </authorList>
    </citation>
    <scope>NUCLEOTIDE SEQUENCE [LARGE SCALE GENOMIC DNA]</scope>
</reference>
<evidence type="ECO:0000313" key="1">
    <source>
        <dbReference type="EMBL" id="OGZ54060.1"/>
    </source>
</evidence>
<name>A0A1G2GVE3_9BACT</name>
<dbReference type="EMBL" id="MHNY01000049">
    <property type="protein sequence ID" value="OGZ54060.1"/>
    <property type="molecule type" value="Genomic_DNA"/>
</dbReference>
<dbReference type="AlphaFoldDB" id="A0A1G2GVE3"/>
<proteinExistence type="predicted"/>
<organism evidence="1 2">
    <name type="scientific">Candidatus Ryanbacteria bacterium RIFCSPLOWO2_02_FULL_45_11c</name>
    <dbReference type="NCBI Taxonomy" id="1802128"/>
    <lineage>
        <taxon>Bacteria</taxon>
        <taxon>Candidatus Ryaniibacteriota</taxon>
    </lineage>
</organism>
<accession>A0A1G2GVE3</accession>
<evidence type="ECO:0000313" key="2">
    <source>
        <dbReference type="Proteomes" id="UP000178186"/>
    </source>
</evidence>
<gene>
    <name evidence="1" type="ORF">A3H64_00420</name>
</gene>
<protein>
    <submittedName>
        <fullName evidence="1">Uncharacterized protein</fullName>
    </submittedName>
</protein>
<comment type="caution">
    <text evidence="1">The sequence shown here is derived from an EMBL/GenBank/DDBJ whole genome shotgun (WGS) entry which is preliminary data.</text>
</comment>
<dbReference type="Proteomes" id="UP000178186">
    <property type="component" value="Unassembled WGS sequence"/>
</dbReference>
<sequence length="80" mass="8462">MGIWTPTTILPEVCTASAVHTSLTNVCRTTSRRAQRRKLHPYSLDLRVPGAGGGGRRSSNGGIHVNSFCNAGLSRTLIGA</sequence>